<reference evidence="2 3" key="1">
    <citation type="submission" date="2015-12" db="EMBL/GenBank/DDBJ databases">
        <title>Draft genome of Thermovenabulum gondwanense isolated from a red thermophilic microbial mat colonisisng an outflow channel of a bore well.</title>
        <authorList>
            <person name="Patel B.K."/>
        </authorList>
    </citation>
    <scope>NUCLEOTIDE SEQUENCE [LARGE SCALE GENOMIC DNA]</scope>
    <source>
        <strain evidence="2 3">R270</strain>
    </source>
</reference>
<gene>
    <name evidence="2" type="ORF">ATZ99_18660</name>
</gene>
<dbReference type="PANTHER" id="PTHR30615:SF8">
    <property type="entry name" value="UPF0047 PROTEIN C4A8.02C"/>
    <property type="match status" value="1"/>
</dbReference>
<evidence type="ECO:0000313" key="2">
    <source>
        <dbReference type="EMBL" id="KYO64808.1"/>
    </source>
</evidence>
<dbReference type="OrthoDB" id="9801725at2"/>
<dbReference type="PIRSF" id="PIRSF004681">
    <property type="entry name" value="UCP004681"/>
    <property type="match status" value="1"/>
</dbReference>
<keyword evidence="3" id="KW-1185">Reference proteome</keyword>
<comment type="similarity">
    <text evidence="1">Belongs to the UPF0047 family.</text>
</comment>
<comment type="caution">
    <text evidence="2">The sequence shown here is derived from an EMBL/GenBank/DDBJ whole genome shotgun (WGS) entry which is preliminary data.</text>
</comment>
<accession>A0A162MAN2</accession>
<dbReference type="NCBIfam" id="TIGR00149">
    <property type="entry name" value="TIGR00149_YjbQ"/>
    <property type="match status" value="1"/>
</dbReference>
<dbReference type="SUPFAM" id="SSF111038">
    <property type="entry name" value="YjbQ-like"/>
    <property type="match status" value="1"/>
</dbReference>
<protein>
    <recommendedName>
        <fullName evidence="4">YjbQ family protein</fullName>
    </recommendedName>
</protein>
<dbReference type="PATRIC" id="fig|520767.4.peg.1990"/>
<proteinExistence type="inferred from homology"/>
<dbReference type="PROSITE" id="PS01314">
    <property type="entry name" value="UPF0047"/>
    <property type="match status" value="1"/>
</dbReference>
<organism evidence="2 3">
    <name type="scientific">Thermovenabulum gondwanense</name>
    <dbReference type="NCBI Taxonomy" id="520767"/>
    <lineage>
        <taxon>Bacteria</taxon>
        <taxon>Bacillati</taxon>
        <taxon>Bacillota</taxon>
        <taxon>Clostridia</taxon>
        <taxon>Thermosediminibacterales</taxon>
        <taxon>Thermosediminibacteraceae</taxon>
        <taxon>Thermovenabulum</taxon>
    </lineage>
</organism>
<dbReference type="EMBL" id="LOHZ01000040">
    <property type="protein sequence ID" value="KYO64808.1"/>
    <property type="molecule type" value="Genomic_DNA"/>
</dbReference>
<dbReference type="InterPro" id="IPR001602">
    <property type="entry name" value="UPF0047_YjbQ-like"/>
</dbReference>
<evidence type="ECO:0008006" key="4">
    <source>
        <dbReference type="Google" id="ProtNLM"/>
    </source>
</evidence>
<evidence type="ECO:0000256" key="1">
    <source>
        <dbReference type="ARBA" id="ARBA00005534"/>
    </source>
</evidence>
<dbReference type="PANTHER" id="PTHR30615">
    <property type="entry name" value="UNCHARACTERIZED PROTEIN YJBQ-RELATED"/>
    <property type="match status" value="1"/>
</dbReference>
<dbReference type="STRING" id="520767.ATZ99_18660"/>
<evidence type="ECO:0000313" key="3">
    <source>
        <dbReference type="Proteomes" id="UP000075737"/>
    </source>
</evidence>
<sequence length="132" mass="14523">MKIINLVTTARTQIVDITSEIKKAVSESGVMDGLCFVFIPHTTAGVTINENADEDVKIDIINTLNKLIPQRGDYRHAEGNSDAHLKASLIGSSVMLAIEKGELVLGTWQGIFFCEFDGPRQRKVFVKCVNSE</sequence>
<name>A0A162MAN2_9FIRM</name>
<dbReference type="Pfam" id="PF01894">
    <property type="entry name" value="YjbQ"/>
    <property type="match status" value="1"/>
</dbReference>
<dbReference type="RefSeq" id="WP_068748972.1">
    <property type="nucleotide sequence ID" value="NZ_LOHZ01000040.1"/>
</dbReference>
<dbReference type="Proteomes" id="UP000075737">
    <property type="component" value="Unassembled WGS sequence"/>
</dbReference>
<dbReference type="AlphaFoldDB" id="A0A162MAN2"/>
<dbReference type="Gene3D" id="2.60.120.460">
    <property type="entry name" value="YjbQ-like"/>
    <property type="match status" value="1"/>
</dbReference>
<dbReference type="InterPro" id="IPR035917">
    <property type="entry name" value="YjbQ-like_sf"/>
</dbReference>